<dbReference type="EMBL" id="MU853800">
    <property type="protein sequence ID" value="KAK3940101.1"/>
    <property type="molecule type" value="Genomic_DNA"/>
</dbReference>
<evidence type="ECO:0000313" key="12">
    <source>
        <dbReference type="EMBL" id="KAK3940101.1"/>
    </source>
</evidence>
<keyword evidence="13" id="KW-1185">Reference proteome</keyword>
<dbReference type="AlphaFoldDB" id="A0AAN6S510"/>
<dbReference type="GO" id="GO:0030322">
    <property type="term" value="P:stabilization of membrane potential"/>
    <property type="evidence" value="ECO:0007669"/>
    <property type="project" value="TreeGrafter"/>
</dbReference>
<protein>
    <submittedName>
        <fullName evidence="12">Voltage-gated potassium channel</fullName>
    </submittedName>
</protein>
<evidence type="ECO:0000256" key="8">
    <source>
        <dbReference type="RuleBase" id="RU003857"/>
    </source>
</evidence>
<feature type="transmembrane region" description="Helical" evidence="10">
    <location>
        <begin position="235"/>
        <end position="257"/>
    </location>
</feature>
<dbReference type="Gene3D" id="1.10.287.70">
    <property type="match status" value="2"/>
</dbReference>
<evidence type="ECO:0000256" key="7">
    <source>
        <dbReference type="ARBA" id="ARBA00023303"/>
    </source>
</evidence>
<feature type="transmembrane region" description="Helical" evidence="10">
    <location>
        <begin position="521"/>
        <end position="540"/>
    </location>
</feature>
<feature type="transmembrane region" description="Helical" evidence="10">
    <location>
        <begin position="153"/>
        <end position="176"/>
    </location>
</feature>
<keyword evidence="7 8" id="KW-0407">Ion channel</keyword>
<feature type="transmembrane region" description="Helical" evidence="10">
    <location>
        <begin position="120"/>
        <end position="141"/>
    </location>
</feature>
<dbReference type="GO" id="GO:0022841">
    <property type="term" value="F:potassium ion leak channel activity"/>
    <property type="evidence" value="ECO:0007669"/>
    <property type="project" value="TreeGrafter"/>
</dbReference>
<organism evidence="12 13">
    <name type="scientific">Diplogelasinospora grovesii</name>
    <dbReference type="NCBI Taxonomy" id="303347"/>
    <lineage>
        <taxon>Eukaryota</taxon>
        <taxon>Fungi</taxon>
        <taxon>Dikarya</taxon>
        <taxon>Ascomycota</taxon>
        <taxon>Pezizomycotina</taxon>
        <taxon>Sordariomycetes</taxon>
        <taxon>Sordariomycetidae</taxon>
        <taxon>Sordariales</taxon>
        <taxon>Diplogelasinosporaceae</taxon>
        <taxon>Diplogelasinospora</taxon>
    </lineage>
</organism>
<feature type="transmembrane region" description="Helical" evidence="10">
    <location>
        <begin position="487"/>
        <end position="509"/>
    </location>
</feature>
<dbReference type="PANTHER" id="PTHR11003:SF342">
    <property type="entry name" value="OUTWARD-RECTIFIER POTASSIUM CHANNEL TOK1"/>
    <property type="match status" value="1"/>
</dbReference>
<feature type="compositionally biased region" description="Polar residues" evidence="9">
    <location>
        <begin position="350"/>
        <end position="360"/>
    </location>
</feature>
<feature type="domain" description="Potassium channel" evidence="11">
    <location>
        <begin position="471"/>
        <end position="544"/>
    </location>
</feature>
<sequence>MDSDWTTRRTASHLSRGNATESKSRTLTDSRSITLERTDTVRTVAGGLIKLRGRDDNLPQRWWFASTAIPLVAATIGPLSNVLSIAALVTPWRVTLPNNGQLPEGTDAAGIGIADPHWEIILNALSLACGFTGNLFLLLNFTGRVRYIIALPLSILFWILSSVILIGTTIAMNVYIPPVGPGQIYSQGFWHAVLAAVLYFAGGIILMINMIGYFRGHYPQQFNLDDNQRTLILQTMMFFFWLAGGSGVFCAIEGFTYPDALYYADVSILTIGFGDYAPATDTGRGFLFVFELIGIIFLGLVISSVSRFAANIGVDKIIKKHQKNAQESTVGRTVTNEKELRERLGLPPRSVSTATMSRQSELGRRESLAQYGSIKIVGRTVTFHEKRQKPPAGGGGRGGAARTIRPLSRDAKLRAHETANTPLEKRRQRRQKLLLLQEEKDRFDAMRQIQEETKRWKQYWASGMALLAFGILWCFGALVFMVTEARILHLSYFDSLYFCFVALLTIGYGDFSPKSNIGKPFFIVWSLIAVPIVTVLIQQMSKTVVSAVNRGTFKVADWTIMPRKGVLKQFLDNHPNLRDYLVRLAEQREARKRLARGFQVQDPDEPIPGGRQPGDPDLEAEPGTFSTMDTTTTGFSATVLGIDEKGGASRVGLERLAAEDTEHDLARKLAMSIKTVAHDLRADPPKRYSYEEWAHFTKLIRFSRRTREEVELIEEEEGLVEWDWIGENSPMLADITEAEWVLNRLCESLNRYMKWQAYKHQYTASSDINPRDAGIVDGVPPDERPVFSDDEAEPSGARTWKKELDAKKARGDDYYDDEDTIESLDLEKQRTL</sequence>
<evidence type="ECO:0000259" key="11">
    <source>
        <dbReference type="Pfam" id="PF07885"/>
    </source>
</evidence>
<evidence type="ECO:0000256" key="9">
    <source>
        <dbReference type="SAM" id="MobiDB-lite"/>
    </source>
</evidence>
<comment type="subcellular location">
    <subcellularLocation>
        <location evidence="1">Membrane</location>
        <topology evidence="1">Multi-pass membrane protein</topology>
    </subcellularLocation>
</comment>
<feature type="transmembrane region" description="Helical" evidence="10">
    <location>
        <begin position="188"/>
        <end position="214"/>
    </location>
</feature>
<dbReference type="Pfam" id="PF07885">
    <property type="entry name" value="Ion_trans_2"/>
    <property type="match status" value="2"/>
</dbReference>
<feature type="compositionally biased region" description="Polar residues" evidence="9">
    <location>
        <begin position="8"/>
        <end position="21"/>
    </location>
</feature>
<feature type="region of interest" description="Disordered" evidence="9">
    <location>
        <begin position="1"/>
        <end position="31"/>
    </location>
</feature>
<keyword evidence="5 8" id="KW-0406">Ion transport</keyword>
<evidence type="ECO:0000256" key="2">
    <source>
        <dbReference type="ARBA" id="ARBA00022448"/>
    </source>
</evidence>
<accession>A0AAN6S510</accession>
<feature type="region of interest" description="Disordered" evidence="9">
    <location>
        <begin position="595"/>
        <end position="630"/>
    </location>
</feature>
<feature type="region of interest" description="Disordered" evidence="9">
    <location>
        <begin position="345"/>
        <end position="365"/>
    </location>
</feature>
<evidence type="ECO:0000256" key="1">
    <source>
        <dbReference type="ARBA" id="ARBA00004141"/>
    </source>
</evidence>
<comment type="caution">
    <text evidence="12">The sequence shown here is derived from an EMBL/GenBank/DDBJ whole genome shotgun (WGS) entry which is preliminary data.</text>
</comment>
<evidence type="ECO:0000313" key="13">
    <source>
        <dbReference type="Proteomes" id="UP001303473"/>
    </source>
</evidence>
<dbReference type="PRINTS" id="PR01333">
    <property type="entry name" value="2POREKCHANEL"/>
</dbReference>
<evidence type="ECO:0000256" key="5">
    <source>
        <dbReference type="ARBA" id="ARBA00023065"/>
    </source>
</evidence>
<reference evidence="13" key="1">
    <citation type="journal article" date="2023" name="Mol. Phylogenet. Evol.">
        <title>Genome-scale phylogeny and comparative genomics of the fungal order Sordariales.</title>
        <authorList>
            <person name="Hensen N."/>
            <person name="Bonometti L."/>
            <person name="Westerberg I."/>
            <person name="Brannstrom I.O."/>
            <person name="Guillou S."/>
            <person name="Cros-Aarteil S."/>
            <person name="Calhoun S."/>
            <person name="Haridas S."/>
            <person name="Kuo A."/>
            <person name="Mondo S."/>
            <person name="Pangilinan J."/>
            <person name="Riley R."/>
            <person name="LaButti K."/>
            <person name="Andreopoulos B."/>
            <person name="Lipzen A."/>
            <person name="Chen C."/>
            <person name="Yan M."/>
            <person name="Daum C."/>
            <person name="Ng V."/>
            <person name="Clum A."/>
            <person name="Steindorff A."/>
            <person name="Ohm R.A."/>
            <person name="Martin F."/>
            <person name="Silar P."/>
            <person name="Natvig D.O."/>
            <person name="Lalanne C."/>
            <person name="Gautier V."/>
            <person name="Ament-Velasquez S.L."/>
            <person name="Kruys A."/>
            <person name="Hutchinson M.I."/>
            <person name="Powell A.J."/>
            <person name="Barry K."/>
            <person name="Miller A.N."/>
            <person name="Grigoriev I.V."/>
            <person name="Debuchy R."/>
            <person name="Gladieux P."/>
            <person name="Hiltunen Thoren M."/>
            <person name="Johannesson H."/>
        </authorList>
    </citation>
    <scope>NUCLEOTIDE SEQUENCE [LARGE SCALE GENOMIC DNA]</scope>
    <source>
        <strain evidence="13">CBS 340.73</strain>
    </source>
</reference>
<evidence type="ECO:0000256" key="10">
    <source>
        <dbReference type="SAM" id="Phobius"/>
    </source>
</evidence>
<dbReference type="FunFam" id="1.10.287.70:FF:000198">
    <property type="entry name" value="TOK2 potassium channel"/>
    <property type="match status" value="1"/>
</dbReference>
<keyword evidence="2 8" id="KW-0813">Transport</keyword>
<dbReference type="InterPro" id="IPR013099">
    <property type="entry name" value="K_chnl_dom"/>
</dbReference>
<comment type="similarity">
    <text evidence="8">Belongs to the two pore domain potassium channel (TC 1.A.1.8) family.</text>
</comment>
<dbReference type="Proteomes" id="UP001303473">
    <property type="component" value="Unassembled WGS sequence"/>
</dbReference>
<name>A0AAN6S510_9PEZI</name>
<feature type="compositionally biased region" description="Basic and acidic residues" evidence="9">
    <location>
        <begin position="22"/>
        <end position="31"/>
    </location>
</feature>
<evidence type="ECO:0000256" key="3">
    <source>
        <dbReference type="ARBA" id="ARBA00022692"/>
    </source>
</evidence>
<dbReference type="InterPro" id="IPR003280">
    <property type="entry name" value="2pore_dom_K_chnl"/>
</dbReference>
<feature type="transmembrane region" description="Helical" evidence="10">
    <location>
        <begin position="62"/>
        <end position="89"/>
    </location>
</feature>
<keyword evidence="3 8" id="KW-0812">Transmembrane</keyword>
<evidence type="ECO:0000256" key="4">
    <source>
        <dbReference type="ARBA" id="ARBA00022989"/>
    </source>
</evidence>
<feature type="transmembrane region" description="Helical" evidence="10">
    <location>
        <begin position="286"/>
        <end position="310"/>
    </location>
</feature>
<keyword evidence="4 10" id="KW-1133">Transmembrane helix</keyword>
<proteinExistence type="inferred from homology"/>
<dbReference type="GO" id="GO:0015271">
    <property type="term" value="F:outward rectifier potassium channel activity"/>
    <property type="evidence" value="ECO:0007669"/>
    <property type="project" value="TreeGrafter"/>
</dbReference>
<feature type="region of interest" description="Disordered" evidence="9">
    <location>
        <begin position="778"/>
        <end position="800"/>
    </location>
</feature>
<feature type="domain" description="Potassium channel" evidence="11">
    <location>
        <begin position="237"/>
        <end position="309"/>
    </location>
</feature>
<feature type="transmembrane region" description="Helical" evidence="10">
    <location>
        <begin position="459"/>
        <end position="481"/>
    </location>
</feature>
<dbReference type="GO" id="GO:0005886">
    <property type="term" value="C:plasma membrane"/>
    <property type="evidence" value="ECO:0007669"/>
    <property type="project" value="TreeGrafter"/>
</dbReference>
<dbReference type="PANTHER" id="PTHR11003">
    <property type="entry name" value="POTASSIUM CHANNEL, SUBFAMILY K"/>
    <property type="match status" value="1"/>
</dbReference>
<gene>
    <name evidence="12" type="ORF">QBC46DRAFT_341812</name>
</gene>
<evidence type="ECO:0000256" key="6">
    <source>
        <dbReference type="ARBA" id="ARBA00023136"/>
    </source>
</evidence>
<keyword evidence="6 10" id="KW-0472">Membrane</keyword>
<dbReference type="SUPFAM" id="SSF81324">
    <property type="entry name" value="Voltage-gated potassium channels"/>
    <property type="match status" value="2"/>
</dbReference>